<dbReference type="Pfam" id="PF01936">
    <property type="entry name" value="NYN"/>
    <property type="match status" value="1"/>
</dbReference>
<sequence>MVQLSKQGLILGLGPLAFAIAFGVTYFSDRDARRASVTGLAALSATYATGLIATEDRRRPATLANAGTLQMQIPPKTNPSPVSATPAPKSAPGEVAVFWDYENVKIAAQGIQAPLAESLVEYSQSQGHTRLKIVYSNWRREKESLVQALYSLGFEPIHVSTGKENAVDVKLTVDCLNTAYQYPDVGHFIIVTGDRDFVPLVNALKTLEKQVTLIGRAEVASNQLLLSADEFIDLEKLDTEKLDTEDTEEAAPTQRLTQTISYEDAVACLLAAINLARDQGKSTRFGAVDRLMRANVKYTYAGVASITRPDAASFTNFSAFVDAAAQAGQVQIKTLSGFKELFLPDEDPEAESEFSSQDSGPLTREQWKIILDQVHSAFKETDPEHNSYGRFMSLFFYVRLAKKDGRLPHSNERLKQSLSRLVDQGILMEQANRSFRVAENWENKAEIWLDQLMQPEETS</sequence>
<feature type="domain" description="NYN" evidence="2">
    <location>
        <begin position="95"/>
        <end position="235"/>
    </location>
</feature>
<evidence type="ECO:0000256" key="1">
    <source>
        <dbReference type="SAM" id="MobiDB-lite"/>
    </source>
</evidence>
<organism evidence="3 4">
    <name type="scientific">Acaryochloris marina (strain MBIC 11017)</name>
    <dbReference type="NCBI Taxonomy" id="329726"/>
    <lineage>
        <taxon>Bacteria</taxon>
        <taxon>Bacillati</taxon>
        <taxon>Cyanobacteriota</taxon>
        <taxon>Cyanophyceae</taxon>
        <taxon>Acaryochloridales</taxon>
        <taxon>Acaryochloridaceae</taxon>
        <taxon>Acaryochloris</taxon>
    </lineage>
</organism>
<dbReference type="CDD" id="cd11297">
    <property type="entry name" value="PIN_LabA-like_N_1"/>
    <property type="match status" value="1"/>
</dbReference>
<dbReference type="OrthoDB" id="568944at2"/>
<gene>
    <name evidence="3" type="ordered locus">AM1_3453</name>
</gene>
<dbReference type="GO" id="GO:0004540">
    <property type="term" value="F:RNA nuclease activity"/>
    <property type="evidence" value="ECO:0007669"/>
    <property type="project" value="InterPro"/>
</dbReference>
<protein>
    <submittedName>
        <fullName evidence="3">Conserved domain protein</fullName>
    </submittedName>
</protein>
<dbReference type="eggNOG" id="COG1432">
    <property type="taxonomic scope" value="Bacteria"/>
</dbReference>
<name>B0C149_ACAM1</name>
<dbReference type="PANTHER" id="PTHR35811">
    <property type="entry name" value="SLR1870 PROTEIN"/>
    <property type="match status" value="1"/>
</dbReference>
<dbReference type="Proteomes" id="UP000000268">
    <property type="component" value="Chromosome"/>
</dbReference>
<dbReference type="RefSeq" id="WP_012163845.1">
    <property type="nucleotide sequence ID" value="NC_009925.1"/>
</dbReference>
<evidence type="ECO:0000259" key="2">
    <source>
        <dbReference type="Pfam" id="PF01936"/>
    </source>
</evidence>
<dbReference type="STRING" id="329726.AM1_3453"/>
<dbReference type="EMBL" id="CP000828">
    <property type="protein sequence ID" value="ABW28447.1"/>
    <property type="molecule type" value="Genomic_DNA"/>
</dbReference>
<dbReference type="Gene3D" id="3.40.50.1010">
    <property type="entry name" value="5'-nuclease"/>
    <property type="match status" value="1"/>
</dbReference>
<dbReference type="AlphaFoldDB" id="B0C149"/>
<dbReference type="PANTHER" id="PTHR35811:SF1">
    <property type="entry name" value="HTH OST-TYPE DOMAIN-CONTAINING PROTEIN"/>
    <property type="match status" value="1"/>
</dbReference>
<evidence type="ECO:0000313" key="3">
    <source>
        <dbReference type="EMBL" id="ABW28447.1"/>
    </source>
</evidence>
<keyword evidence="4" id="KW-1185">Reference proteome</keyword>
<reference evidence="3 4" key="1">
    <citation type="journal article" date="2008" name="Proc. Natl. Acad. Sci. U.S.A.">
        <title>Niche adaptation and genome expansion in the chlorophyll d-producing cyanobacterium Acaryochloris marina.</title>
        <authorList>
            <person name="Swingley W.D."/>
            <person name="Chen M."/>
            <person name="Cheung P.C."/>
            <person name="Conrad A.L."/>
            <person name="Dejesa L.C."/>
            <person name="Hao J."/>
            <person name="Honchak B.M."/>
            <person name="Karbach L.E."/>
            <person name="Kurdoglu A."/>
            <person name="Lahiri S."/>
            <person name="Mastrian S.D."/>
            <person name="Miyashita H."/>
            <person name="Page L."/>
            <person name="Ramakrishna P."/>
            <person name="Satoh S."/>
            <person name="Sattley W.M."/>
            <person name="Shimada Y."/>
            <person name="Taylor H.L."/>
            <person name="Tomo T."/>
            <person name="Tsuchiya T."/>
            <person name="Wang Z.T."/>
            <person name="Raymond J."/>
            <person name="Mimuro M."/>
            <person name="Blankenship R.E."/>
            <person name="Touchman J.W."/>
        </authorList>
    </citation>
    <scope>NUCLEOTIDE SEQUENCE [LARGE SCALE GENOMIC DNA]</scope>
    <source>
        <strain evidence="4">MBIC 11017</strain>
    </source>
</reference>
<dbReference type="InterPro" id="IPR021139">
    <property type="entry name" value="NYN"/>
</dbReference>
<dbReference type="KEGG" id="amr:AM1_3453"/>
<evidence type="ECO:0000313" key="4">
    <source>
        <dbReference type="Proteomes" id="UP000000268"/>
    </source>
</evidence>
<dbReference type="HOGENOM" id="CLU_595325_0_0_3"/>
<feature type="region of interest" description="Disordered" evidence="1">
    <location>
        <begin position="65"/>
        <end position="88"/>
    </location>
</feature>
<proteinExistence type="predicted"/>
<accession>B0C149</accession>